<dbReference type="RefSeq" id="XP_028866238.1">
    <property type="nucleotide sequence ID" value="XM_029010405.1"/>
</dbReference>
<feature type="compositionally biased region" description="Basic residues" evidence="1">
    <location>
        <begin position="41"/>
        <end position="61"/>
    </location>
</feature>
<name>A0A2H6KAI3_9APIC</name>
<keyword evidence="2" id="KW-0812">Transmembrane</keyword>
<keyword evidence="4" id="KW-1185">Reference proteome</keyword>
<dbReference type="OrthoDB" id="366958at2759"/>
<dbReference type="Proteomes" id="UP000236319">
    <property type="component" value="Unassembled WGS sequence"/>
</dbReference>
<proteinExistence type="predicted"/>
<evidence type="ECO:0000313" key="4">
    <source>
        <dbReference type="Proteomes" id="UP000236319"/>
    </source>
</evidence>
<evidence type="ECO:0000256" key="1">
    <source>
        <dbReference type="SAM" id="MobiDB-lite"/>
    </source>
</evidence>
<evidence type="ECO:0000313" key="3">
    <source>
        <dbReference type="EMBL" id="GBE59995.1"/>
    </source>
</evidence>
<protein>
    <recommendedName>
        <fullName evidence="5">C3H1-type domain-containing protein</fullName>
    </recommendedName>
</protein>
<organism evidence="3 4">
    <name type="scientific">Babesia ovata</name>
    <dbReference type="NCBI Taxonomy" id="189622"/>
    <lineage>
        <taxon>Eukaryota</taxon>
        <taxon>Sar</taxon>
        <taxon>Alveolata</taxon>
        <taxon>Apicomplexa</taxon>
        <taxon>Aconoidasida</taxon>
        <taxon>Piroplasmida</taxon>
        <taxon>Babesiidae</taxon>
        <taxon>Babesia</taxon>
    </lineage>
</organism>
<keyword evidence="2" id="KW-1133">Transmembrane helix</keyword>
<dbReference type="EMBL" id="BDSA01000002">
    <property type="protein sequence ID" value="GBE59995.1"/>
    <property type="molecule type" value="Genomic_DNA"/>
</dbReference>
<feature type="region of interest" description="Disordered" evidence="1">
    <location>
        <begin position="20"/>
        <end position="68"/>
    </location>
</feature>
<keyword evidence="2" id="KW-0472">Membrane</keyword>
<accession>A0A2H6KAI3</accession>
<dbReference type="VEuPathDB" id="PiroplasmaDB:BOVATA_014880"/>
<sequence length="1880" mass="210282">MAIYADTVIPLVALAPLPAAHRRRPPRRPEDTLPPEIALKPPHRRAVPPRRRTRQGTRQRQVKNGGGGLDKLAEALKKLIEGAISSATSSLEKRRKELLCADKYDNEHHNKHCQTLLGEIEKEKEYKDEDKISKARSKYDDHYNDVHYLTEDARKGALGDIEERQKTLDKLKKDLEKFIGKEDKVNPATEILKNLTDGLEKFLGYQETSKGYDGSGIVYSDLDRLCDGVMAFLHGVLKDVFKNQPYDVGKTTLNSATDDIKKEFWKGQEGLKKAIQMVTGRLSSYSMTLTNYNNKLTGPINVLLRHVKEGTSEDIRKIPDAEKIEKITAHEIGEKVKESVSLASRYAGYGARFEHDIARLGKQIKDLNKDLQLNIKYAGENVSYETKRLERLAQKEDYDLKVMEKEITEMVAKCATCVNDRICKDVTEFVKLLKDKVSEIQSRLDQINRSLYQYVNELQQWIKTADKSVTQAKSKAEEIEFALPGGRNRDVIKDIANQLNDRSGVLCRYIDDVKKEIKQKVTAALEAVKEMDAQLKQDLHGVREAIKSKVDAITERIGELYGVVNGGEETSKDTIFDAINLIRESVKGVAGEVSRNKKTGVTGIVSHVKFNYASQFYTNFQSAIGNMVDKLTGNGLVNIYINDYAGDPSGKNGKGATVKAAIRNHIESIIVKNKPNTNGENVHIILQSVERYLEGYAAAVDPSSNVNAIAEKVKLEDKVKLLPRLDEDTNFKFALKTILTAVHCTTLRVKDDLAKFTHGDNGYNFGKCLNAASTTAEGLEQKLGDALGRNGGLSSGQPGTAQAVDTAIKAVGTELDAQLKNGTASKVDIQNTGENVFQNYKTHVKQESLTKAESNIDQLEGALPEKIKEIKTYAESGFSVDPTREALANWSTDITSNLESLRSELSASGKALKEQLKTFKDTISKDNPGKEGLQKIQKQISDLQKQLEKGPLKLADDFLKGVDPSRNKYIKKLQDYVNEQTENVSKQAKMQARKQYISSIRELLTEFCKKVEAELSKLPQQIEDDLKTGYKGFVKKMETHLLPGLTIPPDTPLKTAASTVKSKMTSFMEQLQNQEDFKKSFETVKPSHNALLELLQQLHDSEHFGHLVPPKVQALRDGLSELLPKQYKEESQPMLDTLKKGYYAFAGEVNKAYLNVYEAATPIEKWVTEDSESQTSQLTPDGKRCAKACLSIVPTLFTALTELKSGLEKKNGKRKTYKIYDLKGSAHSLRNLFFADNGYDTDLPDGAEHGELNHKADFKGEQIYEHLVNTNYKLFSLPSSSATGAISGEPTFEFTDENGVLSQLHNYLKLYFNVCHTIHIDKPRTPCNIYEMLLWCSGLQFNSVYHPLLDHVRTLFPVDDESQPPQKILQPIVAYPHNFTREDACSAIEHVSENAYLLLTGILGTGDAECNYASDFSTNFLKLKYPSRGEDCLHTLLDILRRLFPALQFLQSKCSQPATDFGWGDCLYGKGVPTAKTECDEHSTDESTCLPSSPLMSFLGDSLPGHLPHQVSSVGCKSICSTCPNSGPGVPCMTPLGFRAFSGSTKKGRDICDIIREFLGNEYIPALFSLVPKPPFTLPEHFSFTLSLVKGWHKTKTQTRSLIKQSVESSINDMSIALCEDPSNLTDALTDAYGADCSKCEHAHVTNLTSSGYCGIREKDVACAPYLSSLSSAVYRYMAEKHGKLYLSWAIYLPWSFHNYLRELLEAFTAIFCEDWGCRSCLQSSNCRRGKHGLSEKKDGEDAKPHCQCTSIAKCKGVTPTFYHYGFIIPDAWTLHEEGTRKTCSNFYDELKNIVESKYFTKLFEACDDFLKEIRWPFMLTLLALWSLSLLYLLHIAVVRLDVLRIRSHLRSPSSHRIAAQSLLAAARVKALANVKYFSP</sequence>
<comment type="caution">
    <text evidence="3">The sequence shown here is derived from an EMBL/GenBank/DDBJ whole genome shotgun (WGS) entry which is preliminary data.</text>
</comment>
<reference evidence="3 4" key="1">
    <citation type="journal article" date="2017" name="BMC Genomics">
        <title>Whole-genome assembly of Babesia ovata and comparative genomics between closely related pathogens.</title>
        <authorList>
            <person name="Yamagishi J."/>
            <person name="Asada M."/>
            <person name="Hakimi H."/>
            <person name="Tanaka T.Q."/>
            <person name="Sugimoto C."/>
            <person name="Kawazu S."/>
        </authorList>
    </citation>
    <scope>NUCLEOTIDE SEQUENCE [LARGE SCALE GENOMIC DNA]</scope>
    <source>
        <strain evidence="3 4">Miyake</strain>
    </source>
</reference>
<evidence type="ECO:0000256" key="2">
    <source>
        <dbReference type="SAM" id="Phobius"/>
    </source>
</evidence>
<dbReference type="Gene3D" id="1.20.58.60">
    <property type="match status" value="1"/>
</dbReference>
<gene>
    <name evidence="3" type="ORF">BOVATA_014880</name>
</gene>
<dbReference type="GeneID" id="39873765"/>
<feature type="transmembrane region" description="Helical" evidence="2">
    <location>
        <begin position="1816"/>
        <end position="1841"/>
    </location>
</feature>
<evidence type="ECO:0008006" key="5">
    <source>
        <dbReference type="Google" id="ProtNLM"/>
    </source>
</evidence>